<feature type="transmembrane region" description="Helical" evidence="1">
    <location>
        <begin position="72"/>
        <end position="92"/>
    </location>
</feature>
<dbReference type="Proteomes" id="UP000326837">
    <property type="component" value="Chromosome"/>
</dbReference>
<proteinExistence type="predicted"/>
<dbReference type="EMBL" id="AP021861">
    <property type="protein sequence ID" value="BBO32037.1"/>
    <property type="molecule type" value="Genomic_DNA"/>
</dbReference>
<dbReference type="RefSeq" id="WP_152098079.1">
    <property type="nucleotide sequence ID" value="NZ_AP021861.1"/>
</dbReference>
<feature type="transmembrane region" description="Helical" evidence="1">
    <location>
        <begin position="144"/>
        <end position="165"/>
    </location>
</feature>
<organism evidence="2 3">
    <name type="scientific">Lacipirellula parvula</name>
    <dbReference type="NCBI Taxonomy" id="2650471"/>
    <lineage>
        <taxon>Bacteria</taxon>
        <taxon>Pseudomonadati</taxon>
        <taxon>Planctomycetota</taxon>
        <taxon>Planctomycetia</taxon>
        <taxon>Pirellulales</taxon>
        <taxon>Lacipirellulaceae</taxon>
        <taxon>Lacipirellula</taxon>
    </lineage>
</organism>
<keyword evidence="1" id="KW-0472">Membrane</keyword>
<reference evidence="3" key="1">
    <citation type="submission" date="2019-10" db="EMBL/GenBank/DDBJ databases">
        <title>Lacipirellula parvula gen. nov., sp. nov., representing a lineage of planctomycetes widespread in freshwater anoxic habitats, and description of the family Lacipirellulaceae.</title>
        <authorList>
            <person name="Dedysh S.N."/>
            <person name="Kulichevskaya I.S."/>
            <person name="Beletsky A.V."/>
            <person name="Rakitin A.L."/>
            <person name="Mardanov A.V."/>
            <person name="Ivanova A.A."/>
            <person name="Saltykova V.X."/>
            <person name="Rijpstra W.I.C."/>
            <person name="Sinninghe Damste J.S."/>
            <person name="Ravin N.V."/>
        </authorList>
    </citation>
    <scope>NUCLEOTIDE SEQUENCE [LARGE SCALE GENOMIC DNA]</scope>
    <source>
        <strain evidence="3">PX69</strain>
    </source>
</reference>
<dbReference type="AlphaFoldDB" id="A0A5K7X895"/>
<accession>A0A5K7X895</accession>
<evidence type="ECO:0008006" key="4">
    <source>
        <dbReference type="Google" id="ProtNLM"/>
    </source>
</evidence>
<feature type="transmembrane region" description="Helical" evidence="1">
    <location>
        <begin position="35"/>
        <end position="52"/>
    </location>
</feature>
<keyword evidence="1" id="KW-1133">Transmembrane helix</keyword>
<sequence length="169" mass="18441">MSLFSADIDALSLLAQAAADAPQIDGMFAVRLLSRIFHIMFAVILGGGLFYLRAVLAPAGVDACYAGRRAVWARWVGIATLFLIGSGLFNYITFVREAKAMGDPLPSAYHMLFGIKFLLALFVFFMAAILAGKTSLADKLRANMAMWLNLTWTAVMAIIIIGALMRTYH</sequence>
<evidence type="ECO:0000313" key="3">
    <source>
        <dbReference type="Proteomes" id="UP000326837"/>
    </source>
</evidence>
<protein>
    <recommendedName>
        <fullName evidence="4">Copper resistance protein D domain-containing protein</fullName>
    </recommendedName>
</protein>
<feature type="transmembrane region" description="Helical" evidence="1">
    <location>
        <begin position="112"/>
        <end position="132"/>
    </location>
</feature>
<evidence type="ECO:0000313" key="2">
    <source>
        <dbReference type="EMBL" id="BBO32037.1"/>
    </source>
</evidence>
<name>A0A5K7X895_9BACT</name>
<gene>
    <name evidence="2" type="ORF">PLANPX_1649</name>
</gene>
<dbReference type="KEGG" id="lpav:PLANPX_1649"/>
<keyword evidence="1" id="KW-0812">Transmembrane</keyword>
<evidence type="ECO:0000256" key="1">
    <source>
        <dbReference type="SAM" id="Phobius"/>
    </source>
</evidence>
<keyword evidence="3" id="KW-1185">Reference proteome</keyword>